<reference evidence="2" key="1">
    <citation type="submission" date="2023-03" db="EMBL/GenBank/DDBJ databases">
        <title>Mating type loci evolution in Malassezia.</title>
        <authorList>
            <person name="Coelho M.A."/>
        </authorList>
    </citation>
    <scope>NUCLEOTIDE SEQUENCE</scope>
    <source>
        <strain evidence="2">CBS 11721</strain>
    </source>
</reference>
<feature type="domain" description="NADP-dependent oxidoreductase" evidence="1">
    <location>
        <begin position="137"/>
        <end position="206"/>
    </location>
</feature>
<organism evidence="2 3">
    <name type="scientific">Malassezia cuniculi</name>
    <dbReference type="NCBI Taxonomy" id="948313"/>
    <lineage>
        <taxon>Eukaryota</taxon>
        <taxon>Fungi</taxon>
        <taxon>Dikarya</taxon>
        <taxon>Basidiomycota</taxon>
        <taxon>Ustilaginomycotina</taxon>
        <taxon>Malasseziomycetes</taxon>
        <taxon>Malasseziales</taxon>
        <taxon>Malasseziaceae</taxon>
        <taxon>Malassezia</taxon>
    </lineage>
</organism>
<dbReference type="EMBL" id="CP119879">
    <property type="protein sequence ID" value="WFD35849.1"/>
    <property type="molecule type" value="Genomic_DNA"/>
</dbReference>
<keyword evidence="3" id="KW-1185">Reference proteome</keyword>
<dbReference type="InterPro" id="IPR023210">
    <property type="entry name" value="NADP_OxRdtase_dom"/>
</dbReference>
<evidence type="ECO:0000259" key="1">
    <source>
        <dbReference type="Pfam" id="PF00248"/>
    </source>
</evidence>
<proteinExistence type="predicted"/>
<dbReference type="GO" id="GO:0016491">
    <property type="term" value="F:oxidoreductase activity"/>
    <property type="evidence" value="ECO:0007669"/>
    <property type="project" value="InterPro"/>
</dbReference>
<name>A0AAF0J7N2_9BASI</name>
<dbReference type="Gene3D" id="3.20.20.100">
    <property type="entry name" value="NADP-dependent oxidoreductase domain"/>
    <property type="match status" value="1"/>
</dbReference>
<dbReference type="AlphaFoldDB" id="A0AAF0J7N2"/>
<evidence type="ECO:0000313" key="3">
    <source>
        <dbReference type="Proteomes" id="UP001219933"/>
    </source>
</evidence>
<dbReference type="Proteomes" id="UP001219933">
    <property type="component" value="Chromosome 3"/>
</dbReference>
<dbReference type="InterPro" id="IPR020471">
    <property type="entry name" value="AKR"/>
</dbReference>
<accession>A0AAF0J7N2</accession>
<dbReference type="Pfam" id="PF00248">
    <property type="entry name" value="Aldo_ket_red"/>
    <property type="match status" value="1"/>
</dbReference>
<dbReference type="PANTHER" id="PTHR11732">
    <property type="entry name" value="ALDO/KETO REDUCTASE"/>
    <property type="match status" value="1"/>
</dbReference>
<evidence type="ECO:0000313" key="2">
    <source>
        <dbReference type="EMBL" id="WFD35849.1"/>
    </source>
</evidence>
<dbReference type="SUPFAM" id="SSF51430">
    <property type="entry name" value="NAD(P)-linked oxidoreductase"/>
    <property type="match status" value="1"/>
</dbReference>
<gene>
    <name evidence="2" type="ORF">MCUN1_002717</name>
</gene>
<dbReference type="InterPro" id="IPR036812">
    <property type="entry name" value="NAD(P)_OxRdtase_dom_sf"/>
</dbReference>
<protein>
    <recommendedName>
        <fullName evidence="1">NADP-dependent oxidoreductase domain-containing protein</fullName>
    </recommendedName>
</protein>
<sequence length="329" mass="36253">MASSPSLVYGTAWKDVRTADLVLLAFVHGFRAVDTAAQPKHYREDLVGRGLQAAALQLDLRRHDYWVQTKFTPAAGQDLSGALPYNPDDPVAEQVCASFQSSLRNLFPDQDIPNVKRALAAYAESRGGKEKHRGPGLQPTYIDSYLLHSPLLTLEHTVQAWRVMELLVDAGFVREIGFSNVYSPEIFSALYGLARIKPSVLQNRWHSSTGHDVSLLSLLSPSLSPNTFPTYADGSTPRGIVYQPFWTLTGNPALLRSESVVKMCIKHDLTPAQVVYAYVHQGLGIAGLTGCVLTGTSDENHMREAVAATQLEPWSEEDISMVRQEVYGE</sequence>